<organism evidence="9 10">
    <name type="scientific">Rhypophila decipiens</name>
    <dbReference type="NCBI Taxonomy" id="261697"/>
    <lineage>
        <taxon>Eukaryota</taxon>
        <taxon>Fungi</taxon>
        <taxon>Dikarya</taxon>
        <taxon>Ascomycota</taxon>
        <taxon>Pezizomycotina</taxon>
        <taxon>Sordariomycetes</taxon>
        <taxon>Sordariomycetidae</taxon>
        <taxon>Sordariales</taxon>
        <taxon>Naviculisporaceae</taxon>
        <taxon>Rhypophila</taxon>
    </lineage>
</organism>
<proteinExistence type="inferred from homology"/>
<evidence type="ECO:0000256" key="6">
    <source>
        <dbReference type="PIRSR" id="PIRSR602401-1"/>
    </source>
</evidence>
<dbReference type="GO" id="GO:0020037">
    <property type="term" value="F:heme binding"/>
    <property type="evidence" value="ECO:0007669"/>
    <property type="project" value="InterPro"/>
</dbReference>
<dbReference type="GO" id="GO:0016705">
    <property type="term" value="F:oxidoreductase activity, acting on paired donors, with incorporation or reduction of molecular oxygen"/>
    <property type="evidence" value="ECO:0007669"/>
    <property type="project" value="InterPro"/>
</dbReference>
<evidence type="ECO:0000256" key="7">
    <source>
        <dbReference type="RuleBase" id="RU000461"/>
    </source>
</evidence>
<protein>
    <submittedName>
        <fullName evidence="9">Pisatin demethylase</fullName>
    </submittedName>
</protein>
<name>A0AAN6Y3I8_9PEZI</name>
<keyword evidence="3 6" id="KW-0349">Heme</keyword>
<sequence length="516" mass="57919">MEGHVNSALLSTGTIVALILVPLLTWTILTYTTSPLRAIPGPFFAKWTNLYRLHATWNNSYPLKIRDLHEKYGPVVQIGPNTITLDFPELIKTIYGTDGTYRKTEFYAASSTLVDNKIHYTLFGQPDNTRHGVMKRPIAKYYTVGAALALEPQIDRAISEFLTQLDARYANTKPEEGVCDLWRWSLYLAWDLSSYIIFSRRFGYLAAAADFDGTIALSATINTYFERVGQMPWSDFWLDKNPFVKIGPATFSNLTNVAVDGYTARLTPGKDRDFDPDCPDYLQHFIDAKKLHPDVVDDGAVIASTMTHIIAGADTTAIVVSNIMYYLLSHPPVLEKLVAEVRSAGFDSNKPISYSAARQLPYLDAVWTEVSRLQPIAGMQYERYVPSRGLTLPNGTVIPPGTAVGLNPYITSRNKSIFGPDADEFRPERWLQRKDETAEAWNARLRVQRSVVDLNFGAGARICLGRNLGIVETYKIVATIVNRYDLAFEGLDGGWAVEGAWVRRPKRLMVRLTVRE</sequence>
<evidence type="ECO:0000256" key="5">
    <source>
        <dbReference type="ARBA" id="ARBA00023004"/>
    </source>
</evidence>
<keyword evidence="7" id="KW-0503">Monooxygenase</keyword>
<dbReference type="InterPro" id="IPR001128">
    <property type="entry name" value="Cyt_P450"/>
</dbReference>
<keyword evidence="8" id="KW-0472">Membrane</keyword>
<dbReference type="EMBL" id="MU858146">
    <property type="protein sequence ID" value="KAK4211556.1"/>
    <property type="molecule type" value="Genomic_DNA"/>
</dbReference>
<dbReference type="GO" id="GO:0004497">
    <property type="term" value="F:monooxygenase activity"/>
    <property type="evidence" value="ECO:0007669"/>
    <property type="project" value="UniProtKB-KW"/>
</dbReference>
<dbReference type="AlphaFoldDB" id="A0AAN6Y3I8"/>
<evidence type="ECO:0000313" key="9">
    <source>
        <dbReference type="EMBL" id="KAK4211556.1"/>
    </source>
</evidence>
<dbReference type="Gene3D" id="1.10.630.10">
    <property type="entry name" value="Cytochrome P450"/>
    <property type="match status" value="1"/>
</dbReference>
<dbReference type="Pfam" id="PF00067">
    <property type="entry name" value="p450"/>
    <property type="match status" value="1"/>
</dbReference>
<evidence type="ECO:0000256" key="4">
    <source>
        <dbReference type="ARBA" id="ARBA00022723"/>
    </source>
</evidence>
<feature type="binding site" description="axial binding residue" evidence="6">
    <location>
        <position position="463"/>
    </location>
    <ligand>
        <name>heme</name>
        <dbReference type="ChEBI" id="CHEBI:30413"/>
    </ligand>
    <ligandPart>
        <name>Fe</name>
        <dbReference type="ChEBI" id="CHEBI:18248"/>
    </ligandPart>
</feature>
<keyword evidence="5 6" id="KW-0408">Iron</keyword>
<reference evidence="9" key="1">
    <citation type="journal article" date="2023" name="Mol. Phylogenet. Evol.">
        <title>Genome-scale phylogeny and comparative genomics of the fungal order Sordariales.</title>
        <authorList>
            <person name="Hensen N."/>
            <person name="Bonometti L."/>
            <person name="Westerberg I."/>
            <person name="Brannstrom I.O."/>
            <person name="Guillou S."/>
            <person name="Cros-Aarteil S."/>
            <person name="Calhoun S."/>
            <person name="Haridas S."/>
            <person name="Kuo A."/>
            <person name="Mondo S."/>
            <person name="Pangilinan J."/>
            <person name="Riley R."/>
            <person name="LaButti K."/>
            <person name="Andreopoulos B."/>
            <person name="Lipzen A."/>
            <person name="Chen C."/>
            <person name="Yan M."/>
            <person name="Daum C."/>
            <person name="Ng V."/>
            <person name="Clum A."/>
            <person name="Steindorff A."/>
            <person name="Ohm R.A."/>
            <person name="Martin F."/>
            <person name="Silar P."/>
            <person name="Natvig D.O."/>
            <person name="Lalanne C."/>
            <person name="Gautier V."/>
            <person name="Ament-Velasquez S.L."/>
            <person name="Kruys A."/>
            <person name="Hutchinson M.I."/>
            <person name="Powell A.J."/>
            <person name="Barry K."/>
            <person name="Miller A.N."/>
            <person name="Grigoriev I.V."/>
            <person name="Debuchy R."/>
            <person name="Gladieux P."/>
            <person name="Hiltunen Thoren M."/>
            <person name="Johannesson H."/>
        </authorList>
    </citation>
    <scope>NUCLEOTIDE SEQUENCE</scope>
    <source>
        <strain evidence="9">PSN293</strain>
    </source>
</reference>
<dbReference type="PRINTS" id="PR00463">
    <property type="entry name" value="EP450I"/>
</dbReference>
<comment type="similarity">
    <text evidence="2 7">Belongs to the cytochrome P450 family.</text>
</comment>
<keyword evidence="7" id="KW-0560">Oxidoreductase</keyword>
<dbReference type="GO" id="GO:0005506">
    <property type="term" value="F:iron ion binding"/>
    <property type="evidence" value="ECO:0007669"/>
    <property type="project" value="InterPro"/>
</dbReference>
<feature type="transmembrane region" description="Helical" evidence="8">
    <location>
        <begin position="7"/>
        <end position="29"/>
    </location>
</feature>
<dbReference type="PANTHER" id="PTHR24305">
    <property type="entry name" value="CYTOCHROME P450"/>
    <property type="match status" value="1"/>
</dbReference>
<evidence type="ECO:0000256" key="8">
    <source>
        <dbReference type="SAM" id="Phobius"/>
    </source>
</evidence>
<dbReference type="CDD" id="cd11060">
    <property type="entry name" value="CYP57A1-like"/>
    <property type="match status" value="1"/>
</dbReference>
<dbReference type="InterPro" id="IPR050121">
    <property type="entry name" value="Cytochrome_P450_monoxygenase"/>
</dbReference>
<dbReference type="InterPro" id="IPR002401">
    <property type="entry name" value="Cyt_P450_E_grp-I"/>
</dbReference>
<dbReference type="PROSITE" id="PS00086">
    <property type="entry name" value="CYTOCHROME_P450"/>
    <property type="match status" value="1"/>
</dbReference>
<dbReference type="InterPro" id="IPR036396">
    <property type="entry name" value="Cyt_P450_sf"/>
</dbReference>
<comment type="cofactor">
    <cofactor evidence="1 6">
        <name>heme</name>
        <dbReference type="ChEBI" id="CHEBI:30413"/>
    </cofactor>
</comment>
<dbReference type="PRINTS" id="PR00385">
    <property type="entry name" value="P450"/>
</dbReference>
<keyword evidence="8" id="KW-0812">Transmembrane</keyword>
<comment type="caution">
    <text evidence="9">The sequence shown here is derived from an EMBL/GenBank/DDBJ whole genome shotgun (WGS) entry which is preliminary data.</text>
</comment>
<evidence type="ECO:0000313" key="10">
    <source>
        <dbReference type="Proteomes" id="UP001301769"/>
    </source>
</evidence>
<evidence type="ECO:0000256" key="3">
    <source>
        <dbReference type="ARBA" id="ARBA00022617"/>
    </source>
</evidence>
<dbReference type="Proteomes" id="UP001301769">
    <property type="component" value="Unassembled WGS sequence"/>
</dbReference>
<dbReference type="SUPFAM" id="SSF48264">
    <property type="entry name" value="Cytochrome P450"/>
    <property type="match status" value="1"/>
</dbReference>
<gene>
    <name evidence="9" type="ORF">QBC37DRAFT_389551</name>
</gene>
<keyword evidence="10" id="KW-1185">Reference proteome</keyword>
<accession>A0AAN6Y3I8</accession>
<reference evidence="9" key="2">
    <citation type="submission" date="2023-05" db="EMBL/GenBank/DDBJ databases">
        <authorList>
            <consortium name="Lawrence Berkeley National Laboratory"/>
            <person name="Steindorff A."/>
            <person name="Hensen N."/>
            <person name="Bonometti L."/>
            <person name="Westerberg I."/>
            <person name="Brannstrom I.O."/>
            <person name="Guillou S."/>
            <person name="Cros-Aarteil S."/>
            <person name="Calhoun S."/>
            <person name="Haridas S."/>
            <person name="Kuo A."/>
            <person name="Mondo S."/>
            <person name="Pangilinan J."/>
            <person name="Riley R."/>
            <person name="Labutti K."/>
            <person name="Andreopoulos B."/>
            <person name="Lipzen A."/>
            <person name="Chen C."/>
            <person name="Yanf M."/>
            <person name="Daum C."/>
            <person name="Ng V."/>
            <person name="Clum A."/>
            <person name="Ohm R."/>
            <person name="Martin F."/>
            <person name="Silar P."/>
            <person name="Natvig D."/>
            <person name="Lalanne C."/>
            <person name="Gautier V."/>
            <person name="Ament-Velasquez S.L."/>
            <person name="Kruys A."/>
            <person name="Hutchinson M.I."/>
            <person name="Powell A.J."/>
            <person name="Barry K."/>
            <person name="Miller A.N."/>
            <person name="Grigoriev I.V."/>
            <person name="Debuchy R."/>
            <person name="Gladieux P."/>
            <person name="Thoren M.H."/>
            <person name="Johannesson H."/>
        </authorList>
    </citation>
    <scope>NUCLEOTIDE SEQUENCE</scope>
    <source>
        <strain evidence="9">PSN293</strain>
    </source>
</reference>
<evidence type="ECO:0000256" key="1">
    <source>
        <dbReference type="ARBA" id="ARBA00001971"/>
    </source>
</evidence>
<dbReference type="PANTHER" id="PTHR24305:SF232">
    <property type="entry name" value="P450, PUTATIVE (EUROFUNG)-RELATED"/>
    <property type="match status" value="1"/>
</dbReference>
<keyword evidence="8" id="KW-1133">Transmembrane helix</keyword>
<evidence type="ECO:0000256" key="2">
    <source>
        <dbReference type="ARBA" id="ARBA00010617"/>
    </source>
</evidence>
<dbReference type="InterPro" id="IPR017972">
    <property type="entry name" value="Cyt_P450_CS"/>
</dbReference>
<keyword evidence="4 6" id="KW-0479">Metal-binding</keyword>